<keyword evidence="2 3" id="KW-0175">Coiled coil</keyword>
<dbReference type="Proteomes" id="UP001379533">
    <property type="component" value="Chromosome"/>
</dbReference>
<dbReference type="EMBL" id="CP089982">
    <property type="protein sequence ID" value="WXA94157.1"/>
    <property type="molecule type" value="Genomic_DNA"/>
</dbReference>
<dbReference type="RefSeq" id="WP_394844759.1">
    <property type="nucleotide sequence ID" value="NZ_CP089982.1"/>
</dbReference>
<accession>A0ABZ2K636</accession>
<proteinExistence type="predicted"/>
<protein>
    <submittedName>
        <fullName evidence="4">Efflux RND transporter periplasmic adaptor subunit</fullName>
    </submittedName>
</protein>
<evidence type="ECO:0000313" key="4">
    <source>
        <dbReference type="EMBL" id="WXA94157.1"/>
    </source>
</evidence>
<dbReference type="InterPro" id="IPR050465">
    <property type="entry name" value="UPF0194_transport"/>
</dbReference>
<dbReference type="PANTHER" id="PTHR32347">
    <property type="entry name" value="EFFLUX SYSTEM COMPONENT YKNX-RELATED"/>
    <property type="match status" value="1"/>
</dbReference>
<evidence type="ECO:0000256" key="3">
    <source>
        <dbReference type="SAM" id="Coils"/>
    </source>
</evidence>
<evidence type="ECO:0000256" key="2">
    <source>
        <dbReference type="ARBA" id="ARBA00023054"/>
    </source>
</evidence>
<organism evidence="4 5">
    <name type="scientific">Pendulispora brunnea</name>
    <dbReference type="NCBI Taxonomy" id="2905690"/>
    <lineage>
        <taxon>Bacteria</taxon>
        <taxon>Pseudomonadati</taxon>
        <taxon>Myxococcota</taxon>
        <taxon>Myxococcia</taxon>
        <taxon>Myxococcales</taxon>
        <taxon>Sorangiineae</taxon>
        <taxon>Pendulisporaceae</taxon>
        <taxon>Pendulispora</taxon>
    </lineage>
</organism>
<name>A0ABZ2K636_9BACT</name>
<dbReference type="PANTHER" id="PTHR32347:SF14">
    <property type="entry name" value="EFFLUX SYSTEM COMPONENT YKNX-RELATED"/>
    <property type="match status" value="1"/>
</dbReference>
<gene>
    <name evidence="4" type="ORF">LZC95_47900</name>
</gene>
<keyword evidence="5" id="KW-1185">Reference proteome</keyword>
<feature type="coiled-coil region" evidence="3">
    <location>
        <begin position="102"/>
        <end position="131"/>
    </location>
</feature>
<dbReference type="Gene3D" id="2.40.30.170">
    <property type="match status" value="1"/>
</dbReference>
<sequence>MDIPRVRRANHRAWLLPLLGFAVVLLVTVFVGRLKAAAPTLERSTLWVGVVKRGPMLRQVKGNGRLVPEQTQWITTETAGRIEQIAGRAGMVVQPETPLMELTNADLVLQALQAEREVASAEADLLQMTSRLRTQQLKERGSLATLVAELIDAEHRARAYTNGAGEVFTELDVHRMQAHATELTSRVALAREQVDVVAQSLRDEIAAQRSQISRRREVAAFRKRQVDSMHVRAGGSGVLQEIPVELGQWVVPGTVLAKVVQPERLKAEIRVSEVQAKDLILGQHAEVDTRNGTITGHVARIATAASQGTVSVEIALEGDLPKGARPDLTVEGYIELERLSDVVFVERPAGVQTDGPSTLFRVTSGQAERIRVVLGRSSVNQIEVREGLREGDEVVLSDMTRWDNVDRVNIR</sequence>
<reference evidence="4 5" key="1">
    <citation type="submission" date="2021-12" db="EMBL/GenBank/DDBJ databases">
        <title>Discovery of the Pendulisporaceae a myxobacterial family with distinct sporulation behavior and unique specialized metabolism.</title>
        <authorList>
            <person name="Garcia R."/>
            <person name="Popoff A."/>
            <person name="Bader C.D."/>
            <person name="Loehr J."/>
            <person name="Walesch S."/>
            <person name="Walt C."/>
            <person name="Boldt J."/>
            <person name="Bunk B."/>
            <person name="Haeckl F.J.F.P.J."/>
            <person name="Gunesch A.P."/>
            <person name="Birkelbach J."/>
            <person name="Nuebel U."/>
            <person name="Pietschmann T."/>
            <person name="Bach T."/>
            <person name="Mueller R."/>
        </authorList>
    </citation>
    <scope>NUCLEOTIDE SEQUENCE [LARGE SCALE GENOMIC DNA]</scope>
    <source>
        <strain evidence="4 5">MSr12523</strain>
    </source>
</reference>
<evidence type="ECO:0000256" key="1">
    <source>
        <dbReference type="ARBA" id="ARBA00004196"/>
    </source>
</evidence>
<evidence type="ECO:0000313" key="5">
    <source>
        <dbReference type="Proteomes" id="UP001379533"/>
    </source>
</evidence>
<comment type="subcellular location">
    <subcellularLocation>
        <location evidence="1">Cell envelope</location>
    </subcellularLocation>
</comment>
<dbReference type="Gene3D" id="2.40.420.20">
    <property type="match status" value="1"/>
</dbReference>